<gene>
    <name evidence="3" type="ORF">SAMN05444401_0594</name>
</gene>
<dbReference type="EMBL" id="FQZO01000001">
    <property type="protein sequence ID" value="SHI42400.1"/>
    <property type="molecule type" value="Genomic_DNA"/>
</dbReference>
<evidence type="ECO:0000256" key="2">
    <source>
        <dbReference type="SAM" id="Phobius"/>
    </source>
</evidence>
<dbReference type="RefSeq" id="WP_073003711.1">
    <property type="nucleotide sequence ID" value="NZ_FQZO01000001.1"/>
</dbReference>
<proteinExistence type="predicted"/>
<protein>
    <recommendedName>
        <fullName evidence="5">DUF4834 domain-containing protein</fullName>
    </recommendedName>
</protein>
<dbReference type="Proteomes" id="UP000184080">
    <property type="component" value="Unassembled WGS sequence"/>
</dbReference>
<feature type="transmembrane region" description="Helical" evidence="2">
    <location>
        <begin position="6"/>
        <end position="39"/>
    </location>
</feature>
<reference evidence="3 4" key="1">
    <citation type="submission" date="2016-11" db="EMBL/GenBank/DDBJ databases">
        <authorList>
            <person name="Jaros S."/>
            <person name="Januszkiewicz K."/>
            <person name="Wedrychowicz H."/>
        </authorList>
    </citation>
    <scope>NUCLEOTIDE SEQUENCE [LARGE SCALE GENOMIC DNA]</scope>
    <source>
        <strain evidence="3 4">DSM 21864</strain>
    </source>
</reference>
<accession>A0A1M6B109</accession>
<name>A0A1M6B109_9CLOT</name>
<sequence length="92" mass="10641">MNDFMSIIYIIISIVAVVVVGIFLIQLLPVILIIVLAFWIGKKIFKTSRSESFRERQDDNSSNRNVNQSNTYDQNDLSNKKVIDVDYEEVDK</sequence>
<keyword evidence="2" id="KW-1133">Transmembrane helix</keyword>
<keyword evidence="2" id="KW-0812">Transmembrane</keyword>
<keyword evidence="4" id="KW-1185">Reference proteome</keyword>
<dbReference type="AlphaFoldDB" id="A0A1M6B109"/>
<evidence type="ECO:0000313" key="4">
    <source>
        <dbReference type="Proteomes" id="UP000184080"/>
    </source>
</evidence>
<feature type="compositionally biased region" description="Basic and acidic residues" evidence="1">
    <location>
        <begin position="49"/>
        <end position="61"/>
    </location>
</feature>
<organism evidence="3 4">
    <name type="scientific">Clostridium amylolyticum</name>
    <dbReference type="NCBI Taxonomy" id="1121298"/>
    <lineage>
        <taxon>Bacteria</taxon>
        <taxon>Bacillati</taxon>
        <taxon>Bacillota</taxon>
        <taxon>Clostridia</taxon>
        <taxon>Eubacteriales</taxon>
        <taxon>Clostridiaceae</taxon>
        <taxon>Clostridium</taxon>
    </lineage>
</organism>
<evidence type="ECO:0008006" key="5">
    <source>
        <dbReference type="Google" id="ProtNLM"/>
    </source>
</evidence>
<feature type="compositionally biased region" description="Polar residues" evidence="1">
    <location>
        <begin position="62"/>
        <end position="77"/>
    </location>
</feature>
<feature type="region of interest" description="Disordered" evidence="1">
    <location>
        <begin position="49"/>
        <end position="92"/>
    </location>
</feature>
<keyword evidence="2" id="KW-0472">Membrane</keyword>
<evidence type="ECO:0000313" key="3">
    <source>
        <dbReference type="EMBL" id="SHI42400.1"/>
    </source>
</evidence>
<evidence type="ECO:0000256" key="1">
    <source>
        <dbReference type="SAM" id="MobiDB-lite"/>
    </source>
</evidence>